<dbReference type="Pfam" id="PF00107">
    <property type="entry name" value="ADH_zinc_N"/>
    <property type="match status" value="1"/>
</dbReference>
<dbReference type="InterPro" id="IPR047109">
    <property type="entry name" value="CAD-like"/>
</dbReference>
<dbReference type="InterPro" id="IPR036291">
    <property type="entry name" value="NAD(P)-bd_dom_sf"/>
</dbReference>
<dbReference type="GO" id="GO:0046872">
    <property type="term" value="F:metal ion binding"/>
    <property type="evidence" value="ECO:0007669"/>
    <property type="project" value="UniProtKB-KW"/>
</dbReference>
<comment type="caution">
    <text evidence="7">The sequence shown here is derived from an EMBL/GenBank/DDBJ whole genome shotgun (WGS) entry which is preliminary data.</text>
</comment>
<dbReference type="FunFam" id="3.90.180.10:FF:000100">
    <property type="entry name" value="Putative cinnamyl alcohol dehydrogenase 6"/>
    <property type="match status" value="1"/>
</dbReference>
<dbReference type="Gene3D" id="3.90.180.10">
    <property type="entry name" value="Medium-chain alcohol dehydrogenases, catalytic domain"/>
    <property type="match status" value="2"/>
</dbReference>
<proteinExistence type="predicted"/>
<reference evidence="7" key="2">
    <citation type="submission" date="2020-08" db="EMBL/GenBank/DDBJ databases">
        <title>Plant Genome Project.</title>
        <authorList>
            <person name="Zhang R.-G."/>
        </authorList>
    </citation>
    <scope>NUCLEOTIDE SEQUENCE</scope>
    <source>
        <strain evidence="7">Huo1</strain>
        <tissue evidence="7">Leaf</tissue>
    </source>
</reference>
<keyword evidence="8" id="KW-1185">Reference proteome</keyword>
<dbReference type="InterPro" id="IPR013149">
    <property type="entry name" value="ADH-like_C"/>
</dbReference>
<dbReference type="PANTHER" id="PTHR42683">
    <property type="entry name" value="ALDEHYDE REDUCTASE"/>
    <property type="match status" value="1"/>
</dbReference>
<protein>
    <recommendedName>
        <fullName evidence="6">Alcohol dehydrogenase-like C-terminal domain-containing protein</fullName>
    </recommendedName>
</protein>
<evidence type="ECO:0000256" key="2">
    <source>
        <dbReference type="ARBA" id="ARBA00022723"/>
    </source>
</evidence>
<dbReference type="FunFam" id="3.40.50.720:FF:000022">
    <property type="entry name" value="Cinnamyl alcohol dehydrogenase"/>
    <property type="match status" value="1"/>
</dbReference>
<keyword evidence="2" id="KW-0479">Metal-binding</keyword>
<dbReference type="GO" id="GO:0016616">
    <property type="term" value="F:oxidoreductase activity, acting on the CH-OH group of donors, NAD or NADP as acceptor"/>
    <property type="evidence" value="ECO:0007669"/>
    <property type="project" value="InterPro"/>
</dbReference>
<dbReference type="CDD" id="cd05283">
    <property type="entry name" value="CAD1"/>
    <property type="match status" value="1"/>
</dbReference>
<reference evidence="7" key="1">
    <citation type="submission" date="2018-01" db="EMBL/GenBank/DDBJ databases">
        <authorList>
            <person name="Mao J.F."/>
        </authorList>
    </citation>
    <scope>NUCLEOTIDE SEQUENCE</scope>
    <source>
        <strain evidence="7">Huo1</strain>
        <tissue evidence="7">Leaf</tissue>
    </source>
</reference>
<dbReference type="InterPro" id="IPR011032">
    <property type="entry name" value="GroES-like_sf"/>
</dbReference>
<feature type="domain" description="Alcohol dehydrogenase-like C-terminal" evidence="6">
    <location>
        <begin position="105"/>
        <end position="225"/>
    </location>
</feature>
<accession>A0A8X8W4B6</accession>
<evidence type="ECO:0000256" key="4">
    <source>
        <dbReference type="ARBA" id="ARBA00023002"/>
    </source>
</evidence>
<dbReference type="EMBL" id="PNBA02000021">
    <property type="protein sequence ID" value="KAG6387609.1"/>
    <property type="molecule type" value="Genomic_DNA"/>
</dbReference>
<keyword evidence="4" id="KW-0560">Oxidoreductase</keyword>
<evidence type="ECO:0000256" key="5">
    <source>
        <dbReference type="SAM" id="MobiDB-lite"/>
    </source>
</evidence>
<dbReference type="AlphaFoldDB" id="A0A8X8W4B6"/>
<organism evidence="7">
    <name type="scientific">Salvia splendens</name>
    <name type="common">Scarlet sage</name>
    <dbReference type="NCBI Taxonomy" id="180675"/>
    <lineage>
        <taxon>Eukaryota</taxon>
        <taxon>Viridiplantae</taxon>
        <taxon>Streptophyta</taxon>
        <taxon>Embryophyta</taxon>
        <taxon>Tracheophyta</taxon>
        <taxon>Spermatophyta</taxon>
        <taxon>Magnoliopsida</taxon>
        <taxon>eudicotyledons</taxon>
        <taxon>Gunneridae</taxon>
        <taxon>Pentapetalae</taxon>
        <taxon>asterids</taxon>
        <taxon>lamiids</taxon>
        <taxon>Lamiales</taxon>
        <taxon>Lamiaceae</taxon>
        <taxon>Nepetoideae</taxon>
        <taxon>Mentheae</taxon>
        <taxon>Salviinae</taxon>
        <taxon>Salvia</taxon>
        <taxon>Salvia subgen. Calosphace</taxon>
        <taxon>core Calosphace</taxon>
    </lineage>
</organism>
<evidence type="ECO:0000256" key="3">
    <source>
        <dbReference type="ARBA" id="ARBA00022833"/>
    </source>
</evidence>
<name>A0A8X8W4B6_SALSN</name>
<dbReference type="Gene3D" id="3.40.50.720">
    <property type="entry name" value="NAD(P)-binding Rossmann-like Domain"/>
    <property type="match status" value="1"/>
</dbReference>
<dbReference type="SUPFAM" id="SSF51735">
    <property type="entry name" value="NAD(P)-binding Rossmann-fold domains"/>
    <property type="match status" value="1"/>
</dbReference>
<dbReference type="Proteomes" id="UP000298416">
    <property type="component" value="Unassembled WGS sequence"/>
</dbReference>
<gene>
    <name evidence="7" type="ORF">SASPL_152801</name>
</gene>
<comment type="cofactor">
    <cofactor evidence="1">
        <name>Zn(2+)</name>
        <dbReference type="ChEBI" id="CHEBI:29105"/>
    </cofactor>
</comment>
<feature type="compositionally biased region" description="Basic and acidic residues" evidence="5">
    <location>
        <begin position="23"/>
        <end position="37"/>
    </location>
</feature>
<keyword evidence="3" id="KW-0862">Zinc</keyword>
<evidence type="ECO:0000259" key="6">
    <source>
        <dbReference type="Pfam" id="PF00107"/>
    </source>
</evidence>
<evidence type="ECO:0000256" key="1">
    <source>
        <dbReference type="ARBA" id="ARBA00001947"/>
    </source>
</evidence>
<evidence type="ECO:0000313" key="7">
    <source>
        <dbReference type="EMBL" id="KAG6387609.1"/>
    </source>
</evidence>
<dbReference type="SUPFAM" id="SSF50129">
    <property type="entry name" value="GroES-like"/>
    <property type="match status" value="1"/>
</dbReference>
<feature type="region of interest" description="Disordered" evidence="5">
    <location>
        <begin position="23"/>
        <end position="47"/>
    </location>
</feature>
<evidence type="ECO:0000313" key="8">
    <source>
        <dbReference type="Proteomes" id="UP000298416"/>
    </source>
</evidence>
<sequence length="269" mass="29076">MPSKAQRREAITNQLPMVTKLLKLQDDKAGPQRRKETPTGGKAVPNHEDLENYCPKIIPTYAAPYHDGTITYGGYSDIMVADEHFIVRIPDNMPLDAAAPLLCAGHVAVKFAKAFGCKVTVISTSLSKKDEALSHLGADSFLISKDADEMQGAVGTMDGIIDTVSAHHALMPLIGLLKAHGKLIMVGAPDKPLELPVFPLLAGRKMISGSGIGGMKETQEMIDYAAKHNIKADIELISADYVNTALERLTKADVKYRFVIDVANTLKQA</sequence>